<evidence type="ECO:0000256" key="3">
    <source>
        <dbReference type="ARBA" id="ARBA00022692"/>
    </source>
</evidence>
<feature type="transmembrane region" description="Helical" evidence="8">
    <location>
        <begin position="300"/>
        <end position="322"/>
    </location>
</feature>
<evidence type="ECO:0000313" key="10">
    <source>
        <dbReference type="EMBL" id="GCD43327.1"/>
    </source>
</evidence>
<dbReference type="Proteomes" id="UP000286746">
    <property type="component" value="Unassembled WGS sequence"/>
</dbReference>
<dbReference type="EMBL" id="BHZD01000001">
    <property type="protein sequence ID" value="GCD43327.1"/>
    <property type="molecule type" value="Genomic_DNA"/>
</dbReference>
<sequence length="814" mass="85482">MEKDRRHLVGRWCRDLGMGARFAVGGGREAWVRTALTALGVGLGVAVLLIAAAVPHAVSTAVGRDKARSDTFGSPSTAVTDRTLLVAQTDTAYQGRSVRGRLVRADGDRPATPPGVPRLPGPGEMVVSPALADLLASSDGVDLRERFRGVRTVGRIGTEGLTGPSELAYYQGSDRLTDIRAGTTRIASFGGGPDSAFPTTNPQLLLSILVGSVALLVPVAVFIAAAVRFGGERRDRRLAALRLVGTDRATTRRIAAGEALAGALLGLLTGAVVFLAARYPLSGIRVLEFGIFPSDVVPDWRLAALVASAVPACSVGVALLTMRRITVEPLGVTRSAPPVRRRLWWRLLLPVAGVALLWPMTAGHKAVVGFWAGAQVVAGTSLLLLGVAALLPWLLDAVVSRIGAGGGPSWQLAVRRLQLSTTAAARSVSGITVAVAGVVAVQLLLAGVQVNDLPDPLPAPREHQMAVADRDGELPVAGAPGMYDRLRGTAGVRSVYGAQLSFAGPLPSEGRRAPAGNAPGEESSPVRYRLVVADCDALRRMVRTDRCADGDAFYTPPKAFREDGTETGLPASDVPPVPRPGTRLAVSPDAGNRPATWTVPHTVRTVDTLPSFFSLHEANLLATPGALDPALLRSPSTEAEVHLDPDRPEAVEYVRNTAAQIDPRLQAMPLWDDFAGSSERDPELFDIVRAALQAGAMAVLCLIGAGLLISVLEQLRERRLLLSALDAFGTPRRTLGRSVLWQTAVPVVLGLALAVGCGLGVGLLLLHLVGKPMLPDWPGIAVLTGTAGAVILAVTALSLPLLWRLMRPDGLRTE</sequence>
<evidence type="ECO:0000256" key="4">
    <source>
        <dbReference type="ARBA" id="ARBA00022989"/>
    </source>
</evidence>
<feature type="domain" description="ABC3 transporter permease C-terminal" evidence="9">
    <location>
        <begin position="699"/>
        <end position="802"/>
    </location>
</feature>
<evidence type="ECO:0000256" key="6">
    <source>
        <dbReference type="ARBA" id="ARBA00038076"/>
    </source>
</evidence>
<keyword evidence="5 8" id="KW-0472">Membrane</keyword>
<keyword evidence="11" id="KW-1185">Reference proteome</keyword>
<evidence type="ECO:0000256" key="2">
    <source>
        <dbReference type="ARBA" id="ARBA00022475"/>
    </source>
</evidence>
<dbReference type="PANTHER" id="PTHR30572:SF4">
    <property type="entry name" value="ABC TRANSPORTER PERMEASE YTRF"/>
    <property type="match status" value="1"/>
</dbReference>
<feature type="transmembrane region" description="Helical" evidence="8">
    <location>
        <begin position="423"/>
        <end position="445"/>
    </location>
</feature>
<comment type="subcellular location">
    <subcellularLocation>
        <location evidence="1">Cell membrane</location>
        <topology evidence="1">Multi-pass membrane protein</topology>
    </subcellularLocation>
</comment>
<reference evidence="10 11" key="1">
    <citation type="submission" date="2018-11" db="EMBL/GenBank/DDBJ databases">
        <title>Whole genome sequence of Streptomyces paromomycinus NBRC 15454(T).</title>
        <authorList>
            <person name="Komaki H."/>
            <person name="Tamura T."/>
        </authorList>
    </citation>
    <scope>NUCLEOTIDE SEQUENCE [LARGE SCALE GENOMIC DNA]</scope>
    <source>
        <strain evidence="10 11">NBRC 15454</strain>
    </source>
</reference>
<feature type="transmembrane region" description="Helical" evidence="8">
    <location>
        <begin position="780"/>
        <end position="803"/>
    </location>
</feature>
<feature type="transmembrane region" description="Helical" evidence="8">
    <location>
        <begin position="739"/>
        <end position="768"/>
    </location>
</feature>
<evidence type="ECO:0000256" key="8">
    <source>
        <dbReference type="SAM" id="Phobius"/>
    </source>
</evidence>
<name>A0A401W1X9_STREY</name>
<evidence type="ECO:0000259" key="9">
    <source>
        <dbReference type="Pfam" id="PF02687"/>
    </source>
</evidence>
<comment type="similarity">
    <text evidence="6">Belongs to the ABC-4 integral membrane protein family.</text>
</comment>
<organism evidence="10 11">
    <name type="scientific">Streptomyces paromomycinus</name>
    <name type="common">Streptomyces rimosus subsp. paromomycinus</name>
    <dbReference type="NCBI Taxonomy" id="92743"/>
    <lineage>
        <taxon>Bacteria</taxon>
        <taxon>Bacillati</taxon>
        <taxon>Actinomycetota</taxon>
        <taxon>Actinomycetes</taxon>
        <taxon>Kitasatosporales</taxon>
        <taxon>Streptomycetaceae</taxon>
        <taxon>Streptomyces</taxon>
    </lineage>
</organism>
<feature type="transmembrane region" description="Helical" evidence="8">
    <location>
        <begin position="690"/>
        <end position="712"/>
    </location>
</feature>
<evidence type="ECO:0000256" key="1">
    <source>
        <dbReference type="ARBA" id="ARBA00004651"/>
    </source>
</evidence>
<evidence type="ECO:0000256" key="5">
    <source>
        <dbReference type="ARBA" id="ARBA00023136"/>
    </source>
</evidence>
<evidence type="ECO:0000256" key="7">
    <source>
        <dbReference type="SAM" id="MobiDB-lite"/>
    </source>
</evidence>
<accession>A0A401W1X9</accession>
<protein>
    <submittedName>
        <fullName evidence="10">Membrane protein</fullName>
    </submittedName>
</protein>
<comment type="caution">
    <text evidence="10">The sequence shown here is derived from an EMBL/GenBank/DDBJ whole genome shotgun (WGS) entry which is preliminary data.</text>
</comment>
<feature type="transmembrane region" description="Helical" evidence="8">
    <location>
        <begin position="30"/>
        <end position="54"/>
    </location>
</feature>
<feature type="region of interest" description="Disordered" evidence="7">
    <location>
        <begin position="558"/>
        <end position="579"/>
    </location>
</feature>
<dbReference type="PANTHER" id="PTHR30572">
    <property type="entry name" value="MEMBRANE COMPONENT OF TRANSPORTER-RELATED"/>
    <property type="match status" value="1"/>
</dbReference>
<gene>
    <name evidence="10" type="ORF">GKJPGBOP_03008</name>
</gene>
<dbReference type="InterPro" id="IPR050250">
    <property type="entry name" value="Macrolide_Exporter_MacB"/>
</dbReference>
<dbReference type="InterPro" id="IPR003838">
    <property type="entry name" value="ABC3_permease_C"/>
</dbReference>
<dbReference type="AlphaFoldDB" id="A0A401W1X9"/>
<proteinExistence type="inferred from homology"/>
<dbReference type="Pfam" id="PF02687">
    <property type="entry name" value="FtsX"/>
    <property type="match status" value="2"/>
</dbReference>
<dbReference type="GO" id="GO:0022857">
    <property type="term" value="F:transmembrane transporter activity"/>
    <property type="evidence" value="ECO:0007669"/>
    <property type="project" value="TreeGrafter"/>
</dbReference>
<feature type="domain" description="ABC3 transporter permease C-terminal" evidence="9">
    <location>
        <begin position="212"/>
        <end position="326"/>
    </location>
</feature>
<keyword evidence="4 8" id="KW-1133">Transmembrane helix</keyword>
<dbReference type="RefSeq" id="WP_307721231.1">
    <property type="nucleotide sequence ID" value="NZ_BHZD01000001.1"/>
</dbReference>
<feature type="transmembrane region" description="Helical" evidence="8">
    <location>
        <begin position="259"/>
        <end position="280"/>
    </location>
</feature>
<feature type="transmembrane region" description="Helical" evidence="8">
    <location>
        <begin position="204"/>
        <end position="227"/>
    </location>
</feature>
<keyword evidence="2" id="KW-1003">Cell membrane</keyword>
<feature type="transmembrane region" description="Helical" evidence="8">
    <location>
        <begin position="343"/>
        <end position="362"/>
    </location>
</feature>
<keyword evidence="3 8" id="KW-0812">Transmembrane</keyword>
<evidence type="ECO:0000313" key="11">
    <source>
        <dbReference type="Proteomes" id="UP000286746"/>
    </source>
</evidence>
<dbReference type="GO" id="GO:0005886">
    <property type="term" value="C:plasma membrane"/>
    <property type="evidence" value="ECO:0007669"/>
    <property type="project" value="UniProtKB-SubCell"/>
</dbReference>
<feature type="transmembrane region" description="Helical" evidence="8">
    <location>
        <begin position="368"/>
        <end position="395"/>
    </location>
</feature>